<dbReference type="Proteomes" id="UP000053647">
    <property type="component" value="Unassembled WGS sequence"/>
</dbReference>
<feature type="compositionally biased region" description="Polar residues" evidence="1">
    <location>
        <begin position="117"/>
        <end position="137"/>
    </location>
</feature>
<feature type="region of interest" description="Disordered" evidence="1">
    <location>
        <begin position="98"/>
        <end position="156"/>
    </location>
</feature>
<reference evidence="3" key="2">
    <citation type="submission" date="2015-01" db="EMBL/GenBank/DDBJ databases">
        <title>Evolutionary Origins and Diversification of the Mycorrhizal Mutualists.</title>
        <authorList>
            <consortium name="DOE Joint Genome Institute"/>
            <consortium name="Mycorrhizal Genomics Consortium"/>
            <person name="Kohler A."/>
            <person name="Kuo A."/>
            <person name="Nagy L.G."/>
            <person name="Floudas D."/>
            <person name="Copeland A."/>
            <person name="Barry K.W."/>
            <person name="Cichocki N."/>
            <person name="Veneault-Fourrey C."/>
            <person name="LaButti K."/>
            <person name="Lindquist E.A."/>
            <person name="Lipzen A."/>
            <person name="Lundell T."/>
            <person name="Morin E."/>
            <person name="Murat C."/>
            <person name="Riley R."/>
            <person name="Ohm R."/>
            <person name="Sun H."/>
            <person name="Tunlid A."/>
            <person name="Henrissat B."/>
            <person name="Grigoriev I.V."/>
            <person name="Hibbett D.S."/>
            <person name="Martin F."/>
        </authorList>
    </citation>
    <scope>NUCLEOTIDE SEQUENCE [LARGE SCALE GENOMIC DNA]</scope>
    <source>
        <strain evidence="3">ATCC 200175</strain>
    </source>
</reference>
<dbReference type="OrthoDB" id="3225650at2759"/>
<organism evidence="2 3">
    <name type="scientific">Paxillus involutus ATCC 200175</name>
    <dbReference type="NCBI Taxonomy" id="664439"/>
    <lineage>
        <taxon>Eukaryota</taxon>
        <taxon>Fungi</taxon>
        <taxon>Dikarya</taxon>
        <taxon>Basidiomycota</taxon>
        <taxon>Agaricomycotina</taxon>
        <taxon>Agaricomycetes</taxon>
        <taxon>Agaricomycetidae</taxon>
        <taxon>Boletales</taxon>
        <taxon>Paxilineae</taxon>
        <taxon>Paxillaceae</taxon>
        <taxon>Paxillus</taxon>
    </lineage>
</organism>
<sequence length="396" mass="42752">MSNSIPTPQTQSTVSSEAFEALIDLLASDSIEDDSAIPETRTRAQPNVTLRDSSGKLDFDKIRLMFAAQHEIHGAAGITAASKPFPEDDARMGRTVLATKSGRSVDGDDNDVETHAQRSTSPLAITLSRSNSYSPQRANRRDTAHHRTSTFGDQLWSGIPANGMGSKEDTPPVLPYQPLSFNELNTALTSAHAEVHSLRQQYDGLQALVSKGLGTGTWVQAGSSRNTTDAERTKSTGPLHKGDGHAEPPHLREDGSQMQHGIGSPPLPPSSDVPSEIAHLTGNEAKRALTVLSRMLNLSPTTLSSLTDPVSILPTTANSPSYQLSAPSRNGTAQHDITSITRALHFLDTVDELVWRRSLSSSESCDLQPTFSEENVAALLTRLELWERAVRTPSRI</sequence>
<proteinExistence type="predicted"/>
<evidence type="ECO:0000313" key="3">
    <source>
        <dbReference type="Proteomes" id="UP000053647"/>
    </source>
</evidence>
<feature type="compositionally biased region" description="Basic and acidic residues" evidence="1">
    <location>
        <begin position="228"/>
        <end position="255"/>
    </location>
</feature>
<dbReference type="AlphaFoldDB" id="A0A0C9SYE1"/>
<accession>A0A0C9SYE1</accession>
<feature type="region of interest" description="Disordered" evidence="1">
    <location>
        <begin position="219"/>
        <end position="276"/>
    </location>
</feature>
<dbReference type="EMBL" id="KN819339">
    <property type="protein sequence ID" value="KIJ14964.1"/>
    <property type="molecule type" value="Genomic_DNA"/>
</dbReference>
<evidence type="ECO:0000313" key="2">
    <source>
        <dbReference type="EMBL" id="KIJ14964.1"/>
    </source>
</evidence>
<reference evidence="2 3" key="1">
    <citation type="submission" date="2014-06" db="EMBL/GenBank/DDBJ databases">
        <authorList>
            <consortium name="DOE Joint Genome Institute"/>
            <person name="Kuo A."/>
            <person name="Kohler A."/>
            <person name="Nagy L.G."/>
            <person name="Floudas D."/>
            <person name="Copeland A."/>
            <person name="Barry K.W."/>
            <person name="Cichocki N."/>
            <person name="Veneault-Fourrey C."/>
            <person name="LaButti K."/>
            <person name="Lindquist E.A."/>
            <person name="Lipzen A."/>
            <person name="Lundell T."/>
            <person name="Morin E."/>
            <person name="Murat C."/>
            <person name="Sun H."/>
            <person name="Tunlid A."/>
            <person name="Henrissat B."/>
            <person name="Grigoriev I.V."/>
            <person name="Hibbett D.S."/>
            <person name="Martin F."/>
            <person name="Nordberg H.P."/>
            <person name="Cantor M.N."/>
            <person name="Hua S.X."/>
        </authorList>
    </citation>
    <scope>NUCLEOTIDE SEQUENCE [LARGE SCALE GENOMIC DNA]</scope>
    <source>
        <strain evidence="2 3">ATCC 200175</strain>
    </source>
</reference>
<name>A0A0C9SYE1_PAXIN</name>
<dbReference type="HOGENOM" id="CLU_721824_0_0_1"/>
<protein>
    <submittedName>
        <fullName evidence="2">Uncharacterized protein</fullName>
    </submittedName>
</protein>
<evidence type="ECO:0000256" key="1">
    <source>
        <dbReference type="SAM" id="MobiDB-lite"/>
    </source>
</evidence>
<gene>
    <name evidence="2" type="ORF">PAXINDRAFT_180803</name>
</gene>
<keyword evidence="3" id="KW-1185">Reference proteome</keyword>